<feature type="compositionally biased region" description="Polar residues" evidence="1">
    <location>
        <begin position="24"/>
        <end position="46"/>
    </location>
</feature>
<dbReference type="Proteomes" id="UP000039865">
    <property type="component" value="Unassembled WGS sequence"/>
</dbReference>
<protein>
    <submittedName>
        <fullName evidence="2">Uncharacterized protein</fullName>
    </submittedName>
</protein>
<dbReference type="EMBL" id="CCKQ01002965">
    <property type="protein sequence ID" value="CDW74069.1"/>
    <property type="molecule type" value="Genomic_DNA"/>
</dbReference>
<feature type="region of interest" description="Disordered" evidence="1">
    <location>
        <begin position="24"/>
        <end position="54"/>
    </location>
</feature>
<evidence type="ECO:0000256" key="1">
    <source>
        <dbReference type="SAM" id="MobiDB-lite"/>
    </source>
</evidence>
<reference evidence="2 3" key="1">
    <citation type="submission" date="2014-06" db="EMBL/GenBank/DDBJ databases">
        <authorList>
            <person name="Swart Estienne"/>
        </authorList>
    </citation>
    <scope>NUCLEOTIDE SEQUENCE [LARGE SCALE GENOMIC DNA]</scope>
    <source>
        <strain evidence="2 3">130c</strain>
    </source>
</reference>
<sequence length="231" mass="27456">MGAACCSAEHRESLASQFTKIEQETTTTEAVTIQPTQKELEQQQPVPQKKSNDEFLLSYPKIQEELYKKRDSPIPKSDKKNYRLIDQIDDIERSYREYKKINKNKLMKTISSQNQTFEEHKLFEGLCQIIDSNNVRDLRIFIKFHEIDQNDEYQISGIFEETENNLEFMIQGKYDPKGNELIFGIFKNSLQLIIGEYHQAFKYIKGHQFNLMDRDDQETWQETQLHMKQQK</sequence>
<dbReference type="AlphaFoldDB" id="A0A077ZW31"/>
<gene>
    <name evidence="2" type="primary">Contig9790.g10469</name>
    <name evidence="2" type="ORF">STYLEM_3062</name>
</gene>
<evidence type="ECO:0000313" key="3">
    <source>
        <dbReference type="Proteomes" id="UP000039865"/>
    </source>
</evidence>
<keyword evidence="3" id="KW-1185">Reference proteome</keyword>
<proteinExistence type="predicted"/>
<organism evidence="2 3">
    <name type="scientific">Stylonychia lemnae</name>
    <name type="common">Ciliate</name>
    <dbReference type="NCBI Taxonomy" id="5949"/>
    <lineage>
        <taxon>Eukaryota</taxon>
        <taxon>Sar</taxon>
        <taxon>Alveolata</taxon>
        <taxon>Ciliophora</taxon>
        <taxon>Intramacronucleata</taxon>
        <taxon>Spirotrichea</taxon>
        <taxon>Stichotrichia</taxon>
        <taxon>Sporadotrichida</taxon>
        <taxon>Oxytrichidae</taxon>
        <taxon>Stylonychinae</taxon>
        <taxon>Stylonychia</taxon>
    </lineage>
</organism>
<name>A0A077ZW31_STYLE</name>
<accession>A0A077ZW31</accession>
<evidence type="ECO:0000313" key="2">
    <source>
        <dbReference type="EMBL" id="CDW74069.1"/>
    </source>
</evidence>
<dbReference type="InParanoid" id="A0A077ZW31"/>